<dbReference type="InterPro" id="IPR001952">
    <property type="entry name" value="Alkaline_phosphatase"/>
</dbReference>
<dbReference type="SMART" id="SM00098">
    <property type="entry name" value="alkPPc"/>
    <property type="match status" value="1"/>
</dbReference>
<dbReference type="PANTHER" id="PTHR11596">
    <property type="entry name" value="ALKALINE PHOSPHATASE"/>
    <property type="match status" value="1"/>
</dbReference>
<dbReference type="AlphaFoldDB" id="A0A0G4FNG2"/>
<dbReference type="SUPFAM" id="SSF53649">
    <property type="entry name" value="Alkaline phosphatase-like"/>
    <property type="match status" value="1"/>
</dbReference>
<feature type="binding site" evidence="4">
    <location>
        <position position="19"/>
    </location>
    <ligand>
        <name>Mg(2+)</name>
        <dbReference type="ChEBI" id="CHEBI:18420"/>
    </ligand>
</feature>
<dbReference type="STRING" id="1169540.A0A0G4FNG2"/>
<feature type="active site" description="Phosphoserine intermediate" evidence="3">
    <location>
        <position position="65"/>
    </location>
</feature>
<evidence type="ECO:0000313" key="5">
    <source>
        <dbReference type="EMBL" id="CEM15790.1"/>
    </source>
</evidence>
<dbReference type="PANTHER" id="PTHR11596:SF5">
    <property type="entry name" value="ALKALINE PHOSPHATASE"/>
    <property type="match status" value="1"/>
</dbReference>
<feature type="binding site" evidence="4">
    <location>
        <position position="19"/>
    </location>
    <ligand>
        <name>Zn(2+)</name>
        <dbReference type="ChEBI" id="CHEBI:29105"/>
        <label>2</label>
    </ligand>
</feature>
<protein>
    <recommendedName>
        <fullName evidence="1">alkaline phosphatase</fullName>
        <ecNumber evidence="1">3.1.3.1</ecNumber>
    </recommendedName>
</protein>
<gene>
    <name evidence="5" type="ORF">Vbra_21545</name>
</gene>
<dbReference type="OrthoDB" id="7392499at2759"/>
<dbReference type="VEuPathDB" id="CryptoDB:Vbra_21545"/>
<evidence type="ECO:0000256" key="2">
    <source>
        <dbReference type="ARBA" id="ARBA00022553"/>
    </source>
</evidence>
<keyword evidence="4" id="KW-0862">Zinc</keyword>
<dbReference type="Proteomes" id="UP000041254">
    <property type="component" value="Unassembled WGS sequence"/>
</dbReference>
<dbReference type="GO" id="GO:0004035">
    <property type="term" value="F:alkaline phosphatase activity"/>
    <property type="evidence" value="ECO:0007669"/>
    <property type="project" value="UniProtKB-EC"/>
</dbReference>
<keyword evidence="2" id="KW-0597">Phosphoprotein</keyword>
<dbReference type="PhylomeDB" id="A0A0G4FNG2"/>
<dbReference type="EC" id="3.1.3.1" evidence="1"/>
<dbReference type="Gene3D" id="3.40.720.10">
    <property type="entry name" value="Alkaline Phosphatase, subunit A"/>
    <property type="match status" value="1"/>
</dbReference>
<sequence length="499" mass="54272">MRGEHVTGKIGNTIFLHPDGTGLNHFQLGRMYWAGPDNDFSWNWDQLPEIAVYKGHMFDRLVGTSNGGATVHAFGYKVDSSSFGNDAGRSIKSLSGFGGSILREAAAQGMPTGLVNDGDLAEPGTACFTSEVEDRNESEEIVRQILDGRVGKEGEPVPEVLLAGGEGFFLPKGTPKCEEDVTLDCFIHEDQITGEGPSREDNRNLLREFANKGYEVIRTREEFDALLHRIEADPHFTPKVLGLFARDDIFNDEPEEKLIDIGLVIPEKAGSKEGRLILYGSRPNTRGFAPATGAELGKMALEILKRHSHARGKPFFLVAEIESTDNLPNNANAIGMLNAIKRADDLVGVVRHFIAENPHTFTILAADSDGGAPQCFGPPPVDNDGRVTVSGGNSTGINEEEDLADRFELDGVEGRNTEPFTAEPNDFGDPQKFAIGWSGTDDVGGGIVARAEGINSELLSKEFSVRFDNTDIYRMLYLSLFGKFLPDSYGEVAPDRGGH</sequence>
<feature type="binding site" evidence="4">
    <location>
        <position position="367"/>
    </location>
    <ligand>
        <name>Zn(2+)</name>
        <dbReference type="ChEBI" id="CHEBI:29105"/>
        <label>2</label>
    </ligand>
</feature>
<evidence type="ECO:0000313" key="6">
    <source>
        <dbReference type="Proteomes" id="UP000041254"/>
    </source>
</evidence>
<keyword evidence="4" id="KW-0479">Metal-binding</keyword>
<feature type="binding site" evidence="4">
    <location>
        <position position="320"/>
    </location>
    <ligand>
        <name>Mg(2+)</name>
        <dbReference type="ChEBI" id="CHEBI:18420"/>
    </ligand>
</feature>
<dbReference type="Pfam" id="PF00245">
    <property type="entry name" value="Alk_phosphatase"/>
    <property type="match status" value="1"/>
</dbReference>
<comment type="cofactor">
    <cofactor evidence="4">
        <name>Mg(2+)</name>
        <dbReference type="ChEBI" id="CHEBI:18420"/>
    </cofactor>
    <text evidence="4">Binds 1 Mg(2+) ion.</text>
</comment>
<comment type="cofactor">
    <cofactor evidence="4">
        <name>Zn(2+)</name>
        <dbReference type="ChEBI" id="CHEBI:29105"/>
    </cofactor>
    <text evidence="4">Binds 2 Zn(2+) ions.</text>
</comment>
<dbReference type="EMBL" id="CDMY01000470">
    <property type="protein sequence ID" value="CEM15790.1"/>
    <property type="molecule type" value="Genomic_DNA"/>
</dbReference>
<keyword evidence="4" id="KW-0460">Magnesium</keyword>
<organism evidence="5 6">
    <name type="scientific">Vitrella brassicaformis (strain CCMP3155)</name>
    <dbReference type="NCBI Taxonomy" id="1169540"/>
    <lineage>
        <taxon>Eukaryota</taxon>
        <taxon>Sar</taxon>
        <taxon>Alveolata</taxon>
        <taxon>Colpodellida</taxon>
        <taxon>Vitrellaceae</taxon>
        <taxon>Vitrella</taxon>
    </lineage>
</organism>
<proteinExistence type="predicted"/>
<dbReference type="InterPro" id="IPR017850">
    <property type="entry name" value="Alkaline_phosphatase_core_sf"/>
</dbReference>
<dbReference type="GO" id="GO:0046872">
    <property type="term" value="F:metal ion binding"/>
    <property type="evidence" value="ECO:0007669"/>
    <property type="project" value="UniProtKB-KW"/>
</dbReference>
<evidence type="ECO:0000256" key="1">
    <source>
        <dbReference type="ARBA" id="ARBA00012647"/>
    </source>
</evidence>
<name>A0A0G4FNG2_VITBC</name>
<accession>A0A0G4FNG2</accession>
<dbReference type="InParanoid" id="A0A0G4FNG2"/>
<evidence type="ECO:0000256" key="4">
    <source>
        <dbReference type="PIRSR" id="PIRSR601952-2"/>
    </source>
</evidence>
<reference evidence="5 6" key="1">
    <citation type="submission" date="2014-11" db="EMBL/GenBank/DDBJ databases">
        <authorList>
            <person name="Zhu J."/>
            <person name="Qi W."/>
            <person name="Song R."/>
        </authorList>
    </citation>
    <scope>NUCLEOTIDE SEQUENCE [LARGE SCALE GENOMIC DNA]</scope>
</reference>
<keyword evidence="6" id="KW-1185">Reference proteome</keyword>
<feature type="binding site" evidence="4">
    <location>
        <position position="325"/>
    </location>
    <ligand>
        <name>Zn(2+)</name>
        <dbReference type="ChEBI" id="CHEBI:29105"/>
        <label>2</label>
    </ligand>
</feature>
<evidence type="ECO:0000256" key="3">
    <source>
        <dbReference type="PIRSR" id="PIRSR601952-1"/>
    </source>
</evidence>